<dbReference type="GeneID" id="66741691"/>
<dbReference type="EMBL" id="CP038908">
    <property type="protein sequence ID" value="QGO05277.1"/>
    <property type="molecule type" value="Genomic_DNA"/>
</dbReference>
<protein>
    <submittedName>
        <fullName evidence="1">Uncharacterized protein</fullName>
    </submittedName>
</protein>
<organism evidence="1 2">
    <name type="scientific">Piscirickettsia salmonis</name>
    <dbReference type="NCBI Taxonomy" id="1238"/>
    <lineage>
        <taxon>Bacteria</taxon>
        <taxon>Pseudomonadati</taxon>
        <taxon>Pseudomonadota</taxon>
        <taxon>Gammaproteobacteria</taxon>
        <taxon>Thiotrichales</taxon>
        <taxon>Piscirickettsiaceae</taxon>
        <taxon>Piscirickettsia</taxon>
    </lineage>
</organism>
<sequence>MIERYKVPSLKEFKAQGRYIPVSQQIQDFMDDYHVRDPVVYNLLTSLPRGQDSCGQQASAEKIFKGAHHYNATRDNRPMFYVMNLPINQHTQFLHYDGSKTQKEALLLADLTVFDAAQAQGIITDRAAILSINMMK</sequence>
<dbReference type="AlphaFoldDB" id="A0A9Q5YKA2"/>
<proteinExistence type="predicted"/>
<dbReference type="RefSeq" id="WP_016212436.1">
    <property type="nucleotide sequence ID" value="NZ_CP013778.1"/>
</dbReference>
<evidence type="ECO:0000313" key="2">
    <source>
        <dbReference type="Proteomes" id="UP000422232"/>
    </source>
</evidence>
<reference evidence="1 2" key="1">
    <citation type="submission" date="2019-04" db="EMBL/GenBank/DDBJ databases">
        <title>Complete genome sequencing of Piscirickettsia salmonis strain Psal-009.</title>
        <authorList>
            <person name="Schober I."/>
            <person name="Bunk B."/>
            <person name="Sproer C."/>
            <person name="Carril G.P."/>
            <person name="Riedel T."/>
            <person name="Flores-Herrera P.A."/>
            <person name="Nourdin-Galindo G."/>
            <person name="Marshall S.H."/>
            <person name="Overmann J."/>
        </authorList>
    </citation>
    <scope>NUCLEOTIDE SEQUENCE [LARGE SCALE GENOMIC DNA]</scope>
    <source>
        <strain evidence="1 2">Psal-009</strain>
    </source>
</reference>
<gene>
    <name evidence="1" type="ORF">Psal009_01165</name>
</gene>
<accession>A0A9Q5YKA2</accession>
<dbReference type="Proteomes" id="UP000422232">
    <property type="component" value="Chromosome"/>
</dbReference>
<name>A0A9Q5YKA2_PISSA</name>
<evidence type="ECO:0000313" key="1">
    <source>
        <dbReference type="EMBL" id="QGO05277.1"/>
    </source>
</evidence>
<keyword evidence="2" id="KW-1185">Reference proteome</keyword>